<protein>
    <submittedName>
        <fullName evidence="1">Uncharacterized protein</fullName>
    </submittedName>
</protein>
<keyword evidence="2" id="KW-1185">Reference proteome</keyword>
<organism evidence="1 2">
    <name type="scientific">Shewanella electrica</name>
    <dbReference type="NCBI Taxonomy" id="515560"/>
    <lineage>
        <taxon>Bacteria</taxon>
        <taxon>Pseudomonadati</taxon>
        <taxon>Pseudomonadota</taxon>
        <taxon>Gammaproteobacteria</taxon>
        <taxon>Alteromonadales</taxon>
        <taxon>Shewanellaceae</taxon>
        <taxon>Shewanella</taxon>
    </lineage>
</organism>
<evidence type="ECO:0000313" key="1">
    <source>
        <dbReference type="EMBL" id="MCS4558541.1"/>
    </source>
</evidence>
<dbReference type="RefSeq" id="WP_238898359.1">
    <property type="nucleotide sequence ID" value="NZ_JAKOGG010000022.1"/>
</dbReference>
<dbReference type="EMBL" id="JAKOGG010000022">
    <property type="protein sequence ID" value="MCS4558541.1"/>
    <property type="molecule type" value="Genomic_DNA"/>
</dbReference>
<reference evidence="2" key="2">
    <citation type="submission" date="2023-07" db="EMBL/GenBank/DDBJ databases">
        <title>Shewanella mangrovi sp. nov., an acetaldehyde- degrading bacterium isolated from mangrove sediment.</title>
        <authorList>
            <person name="Liu Y."/>
        </authorList>
    </citation>
    <scope>NUCLEOTIDE SEQUENCE [LARGE SCALE GENOMIC DNA]</scope>
    <source>
        <strain evidence="2">C32</strain>
    </source>
</reference>
<dbReference type="Proteomes" id="UP001201549">
    <property type="component" value="Unassembled WGS sequence"/>
</dbReference>
<accession>A0ABT2FTN5</accession>
<reference evidence="1 2" key="1">
    <citation type="submission" date="2022-02" db="EMBL/GenBank/DDBJ databases">
        <authorList>
            <person name="Zhuang L."/>
        </authorList>
    </citation>
    <scope>NUCLEOTIDE SEQUENCE [LARGE SCALE GENOMIC DNA]</scope>
    <source>
        <strain evidence="1 2">C32</strain>
    </source>
</reference>
<gene>
    <name evidence="1" type="ORF">L9G74_19065</name>
</gene>
<evidence type="ECO:0000313" key="2">
    <source>
        <dbReference type="Proteomes" id="UP001201549"/>
    </source>
</evidence>
<comment type="caution">
    <text evidence="1">The sequence shown here is derived from an EMBL/GenBank/DDBJ whole genome shotgun (WGS) entry which is preliminary data.</text>
</comment>
<proteinExistence type="predicted"/>
<name>A0ABT2FTN5_9GAMM</name>
<sequence>MIQQILDRLNMVDGATVREGFYSHAVARQRSFIFLQPFVSAATVPGAQAGYKEDLQLQVVAGIKLPDSDTPTADLINLVRSIRRAFYQGQRNALRPDWLPKCYQFQETEPCKFIMPEAHEQHGLAVITLSISTSPTFDDHL</sequence>